<organism evidence="1 2">
    <name type="scientific">Quercus lobata</name>
    <name type="common">Valley oak</name>
    <dbReference type="NCBI Taxonomy" id="97700"/>
    <lineage>
        <taxon>Eukaryota</taxon>
        <taxon>Viridiplantae</taxon>
        <taxon>Streptophyta</taxon>
        <taxon>Embryophyta</taxon>
        <taxon>Tracheophyta</taxon>
        <taxon>Spermatophyta</taxon>
        <taxon>Magnoliopsida</taxon>
        <taxon>eudicotyledons</taxon>
        <taxon>Gunneridae</taxon>
        <taxon>Pentapetalae</taxon>
        <taxon>rosids</taxon>
        <taxon>fabids</taxon>
        <taxon>Fagales</taxon>
        <taxon>Fagaceae</taxon>
        <taxon>Quercus</taxon>
    </lineage>
</organism>
<proteinExistence type="predicted"/>
<evidence type="ECO:0000313" key="1">
    <source>
        <dbReference type="EnsemblPlants" id="QL05p004958:mrna"/>
    </source>
</evidence>
<accession>A0A7N2LMD4</accession>
<sequence>MCTYSIGKPLIEKTQNVASEILNNKTPQQKSSNTNCDLQLILDHLTDGNSNLSQNSSYPVTQATDKVVVQLHLDFRERQERELKFTAAGWSMIVRGSGSKMKMLSLTLMKMIQMYALDEKMWKNLADGHSI</sequence>
<dbReference type="EnsemblPlants" id="QL05p004958:mrna">
    <property type="protein sequence ID" value="QL05p004958:mrna"/>
    <property type="gene ID" value="QL05p004958"/>
</dbReference>
<dbReference type="Gramene" id="QL05p004958:mrna">
    <property type="protein sequence ID" value="QL05p004958:mrna"/>
    <property type="gene ID" value="QL05p004958"/>
</dbReference>
<reference evidence="1" key="2">
    <citation type="submission" date="2021-01" db="UniProtKB">
        <authorList>
            <consortium name="EnsemblPlants"/>
        </authorList>
    </citation>
    <scope>IDENTIFICATION</scope>
</reference>
<protein>
    <submittedName>
        <fullName evidence="1">Uncharacterized protein</fullName>
    </submittedName>
</protein>
<reference evidence="1 2" key="1">
    <citation type="journal article" date="2016" name="G3 (Bethesda)">
        <title>First Draft Assembly and Annotation of the Genome of a California Endemic Oak Quercus lobata Nee (Fagaceae).</title>
        <authorList>
            <person name="Sork V.L."/>
            <person name="Fitz-Gibbon S.T."/>
            <person name="Puiu D."/>
            <person name="Crepeau M."/>
            <person name="Gugger P.F."/>
            <person name="Sherman R."/>
            <person name="Stevens K."/>
            <person name="Langley C.H."/>
            <person name="Pellegrini M."/>
            <person name="Salzberg S.L."/>
        </authorList>
    </citation>
    <scope>NUCLEOTIDE SEQUENCE [LARGE SCALE GENOMIC DNA]</scope>
    <source>
        <strain evidence="1 2">cv. SW786</strain>
    </source>
</reference>
<keyword evidence="2" id="KW-1185">Reference proteome</keyword>
<dbReference type="InParanoid" id="A0A7N2LMD4"/>
<dbReference type="AlphaFoldDB" id="A0A7N2LMD4"/>
<evidence type="ECO:0000313" key="2">
    <source>
        <dbReference type="Proteomes" id="UP000594261"/>
    </source>
</evidence>
<dbReference type="Proteomes" id="UP000594261">
    <property type="component" value="Chromosome 5"/>
</dbReference>
<dbReference type="EMBL" id="LRBV02000005">
    <property type="status" value="NOT_ANNOTATED_CDS"/>
    <property type="molecule type" value="Genomic_DNA"/>
</dbReference>
<name>A0A7N2LMD4_QUELO</name>